<sequence length="211" mass="23182">MSYLSKISSSTRNFFVDTLIAKGPSILVAALGAGGMGYLAKISAKIEPYGAIAWGGVTLVSFVLICCSLALLGVWLQKKSIAAFTGKMVETASVNPLEPLHKNKRIQLADFFHPFYKPSQNLRFEECDLMGPVNLYAEGGAFHDCGFIDCEIIIVRDDRPVRGVVPMRHPTFLKCHLYRVTLLMPFAQYNTLPEPMKKGVPVISDGRVGDV</sequence>
<name>A0A7Z2T4P1_9VIBR</name>
<dbReference type="Proteomes" id="UP000464262">
    <property type="component" value="Chromosome 1"/>
</dbReference>
<reference evidence="2 3" key="1">
    <citation type="submission" date="2020-01" db="EMBL/GenBank/DDBJ databases">
        <title>Whole genome and functional gene identification of agarase of Vibrio HN897.</title>
        <authorList>
            <person name="Liu Y."/>
            <person name="Zhao Z."/>
        </authorList>
    </citation>
    <scope>NUCLEOTIDE SEQUENCE [LARGE SCALE GENOMIC DNA]</scope>
    <source>
        <strain evidence="2 3">HN897</strain>
    </source>
</reference>
<keyword evidence="1" id="KW-0472">Membrane</keyword>
<dbReference type="AlphaFoldDB" id="A0A7Z2T4P1"/>
<proteinExistence type="predicted"/>
<dbReference type="RefSeq" id="WP_164649243.1">
    <property type="nucleotide sequence ID" value="NZ_CP047475.1"/>
</dbReference>
<evidence type="ECO:0000256" key="1">
    <source>
        <dbReference type="SAM" id="Phobius"/>
    </source>
</evidence>
<keyword evidence="1" id="KW-0812">Transmembrane</keyword>
<keyword evidence="3" id="KW-1185">Reference proteome</keyword>
<keyword evidence="1" id="KW-1133">Transmembrane helix</keyword>
<feature type="transmembrane region" description="Helical" evidence="1">
    <location>
        <begin position="52"/>
        <end position="76"/>
    </location>
</feature>
<gene>
    <name evidence="2" type="ORF">GT360_12835</name>
</gene>
<accession>A0A7Z2T4P1</accession>
<organism evidence="2 3">
    <name type="scientific">Vibrio astriarenae</name>
    <dbReference type="NCBI Taxonomy" id="1481923"/>
    <lineage>
        <taxon>Bacteria</taxon>
        <taxon>Pseudomonadati</taxon>
        <taxon>Pseudomonadota</taxon>
        <taxon>Gammaproteobacteria</taxon>
        <taxon>Vibrionales</taxon>
        <taxon>Vibrionaceae</taxon>
        <taxon>Vibrio</taxon>
    </lineage>
</organism>
<dbReference type="EMBL" id="CP047475">
    <property type="protein sequence ID" value="QIA64334.1"/>
    <property type="molecule type" value="Genomic_DNA"/>
</dbReference>
<dbReference type="KEGG" id="vas:GT360_12835"/>
<evidence type="ECO:0000313" key="2">
    <source>
        <dbReference type="EMBL" id="QIA64334.1"/>
    </source>
</evidence>
<protein>
    <submittedName>
        <fullName evidence="2">Uncharacterized protein</fullName>
    </submittedName>
</protein>
<feature type="transmembrane region" description="Helical" evidence="1">
    <location>
        <begin position="20"/>
        <end position="40"/>
    </location>
</feature>
<evidence type="ECO:0000313" key="3">
    <source>
        <dbReference type="Proteomes" id="UP000464262"/>
    </source>
</evidence>